<dbReference type="GeneID" id="89489890"/>
<organism evidence="1 2">
    <name type="scientific">Providencia huaxiensis</name>
    <dbReference type="NCBI Taxonomy" id="2027290"/>
    <lineage>
        <taxon>Bacteria</taxon>
        <taxon>Pseudomonadati</taxon>
        <taxon>Pseudomonadota</taxon>
        <taxon>Gammaproteobacteria</taxon>
        <taxon>Enterobacterales</taxon>
        <taxon>Morganellaceae</taxon>
        <taxon>Providencia</taxon>
    </lineage>
</organism>
<protein>
    <submittedName>
        <fullName evidence="1">Head-tail connector protein</fullName>
    </submittedName>
</protein>
<dbReference type="EMBL" id="JANAVW010000001">
    <property type="protein sequence ID" value="MDT0133498.1"/>
    <property type="molecule type" value="Genomic_DNA"/>
</dbReference>
<dbReference type="CDD" id="cd08054">
    <property type="entry name" value="gp6"/>
    <property type="match status" value="1"/>
</dbReference>
<dbReference type="InterPro" id="IPR006450">
    <property type="entry name" value="Phage_HK97_gp6-like"/>
</dbReference>
<gene>
    <name evidence="1" type="ORF">NLX89_09120</name>
</gene>
<keyword evidence="2" id="KW-1185">Reference proteome</keyword>
<proteinExistence type="predicted"/>
<accession>A0ABU2IWQ3</accession>
<dbReference type="Proteomes" id="UP001252207">
    <property type="component" value="Unassembled WGS sequence"/>
</dbReference>
<reference evidence="1 2" key="1">
    <citation type="submission" date="2022-06" db="EMBL/GenBank/DDBJ databases">
        <title>Chromosome and plasmid sequencings of Enterobacteriales species co-exiting double carbapenemases.</title>
        <authorList>
            <person name="Fu Y."/>
        </authorList>
    </citation>
    <scope>NUCLEOTIDE SEQUENCE [LARGE SCALE GENOMIC DNA]</scope>
    <source>
        <strain evidence="1 2">21030615019</strain>
    </source>
</reference>
<evidence type="ECO:0000313" key="1">
    <source>
        <dbReference type="EMBL" id="MDT0133498.1"/>
    </source>
</evidence>
<dbReference type="NCBIfam" id="TIGR01560">
    <property type="entry name" value="put_DNA_pack"/>
    <property type="match status" value="1"/>
</dbReference>
<comment type="caution">
    <text evidence="1">The sequence shown here is derived from an EMBL/GenBank/DDBJ whole genome shotgun (WGS) entry which is preliminary data.</text>
</comment>
<sequence length="106" mass="11884">MLSLELIKQQLRLEIDYVEEDDLLTLYSAAALRLIESHTRRTLVQESEADIDPELNLVFSGDVRLAALLIIGHWYANRESVVVGASGAQLPLGFDALLQPYVRYGI</sequence>
<dbReference type="InterPro" id="IPR021146">
    <property type="entry name" value="Phage_gp6-like_head-tail"/>
</dbReference>
<dbReference type="RefSeq" id="WP_117162328.1">
    <property type="nucleotide sequence ID" value="NZ_CP145912.1"/>
</dbReference>
<dbReference type="Gene3D" id="1.10.3230.30">
    <property type="entry name" value="Phage gp6-like head-tail connector protein"/>
    <property type="match status" value="1"/>
</dbReference>
<dbReference type="Pfam" id="PF05135">
    <property type="entry name" value="Phage_connect_1"/>
    <property type="match status" value="1"/>
</dbReference>
<evidence type="ECO:0000313" key="2">
    <source>
        <dbReference type="Proteomes" id="UP001252207"/>
    </source>
</evidence>
<name>A0ABU2IWQ3_9GAMM</name>